<comment type="caution">
    <text evidence="1">The sequence shown here is derived from an EMBL/GenBank/DDBJ whole genome shotgun (WGS) entry which is preliminary data.</text>
</comment>
<dbReference type="EMBL" id="JAAALK010000288">
    <property type="protein sequence ID" value="KAG8051378.1"/>
    <property type="molecule type" value="Genomic_DNA"/>
</dbReference>
<name>A0A8J5VL30_ZIZPA</name>
<reference evidence="1" key="2">
    <citation type="submission" date="2021-02" db="EMBL/GenBank/DDBJ databases">
        <authorList>
            <person name="Kimball J.A."/>
            <person name="Haas M.W."/>
            <person name="Macchietto M."/>
            <person name="Kono T."/>
            <person name="Duquette J."/>
            <person name="Shao M."/>
        </authorList>
    </citation>
    <scope>NUCLEOTIDE SEQUENCE</scope>
    <source>
        <tissue evidence="1">Fresh leaf tissue</tissue>
    </source>
</reference>
<dbReference type="Proteomes" id="UP000729402">
    <property type="component" value="Unassembled WGS sequence"/>
</dbReference>
<organism evidence="1 2">
    <name type="scientific">Zizania palustris</name>
    <name type="common">Northern wild rice</name>
    <dbReference type="NCBI Taxonomy" id="103762"/>
    <lineage>
        <taxon>Eukaryota</taxon>
        <taxon>Viridiplantae</taxon>
        <taxon>Streptophyta</taxon>
        <taxon>Embryophyta</taxon>
        <taxon>Tracheophyta</taxon>
        <taxon>Spermatophyta</taxon>
        <taxon>Magnoliopsida</taxon>
        <taxon>Liliopsida</taxon>
        <taxon>Poales</taxon>
        <taxon>Poaceae</taxon>
        <taxon>BOP clade</taxon>
        <taxon>Oryzoideae</taxon>
        <taxon>Oryzeae</taxon>
        <taxon>Zizaniinae</taxon>
        <taxon>Zizania</taxon>
    </lineage>
</organism>
<keyword evidence="2" id="KW-1185">Reference proteome</keyword>
<evidence type="ECO:0000313" key="2">
    <source>
        <dbReference type="Proteomes" id="UP000729402"/>
    </source>
</evidence>
<evidence type="ECO:0000313" key="1">
    <source>
        <dbReference type="EMBL" id="KAG8051378.1"/>
    </source>
</evidence>
<dbReference type="AlphaFoldDB" id="A0A8J5VL30"/>
<gene>
    <name evidence="1" type="ORF">GUJ93_ZPchr0001g31342</name>
</gene>
<accession>A0A8J5VL30</accession>
<protein>
    <submittedName>
        <fullName evidence="1">Uncharacterized protein</fullName>
    </submittedName>
</protein>
<sequence length="112" mass="11771">MAPAARAWRQTGNPCEHVWRARGASLHVPAGTGRAAGGRAISARLVSSMAPKSKLKHMQNCLGIQGSRLRVTFAVADRQAVIESQLQAAGTFLGPACGRPDVFVATADLQHA</sequence>
<proteinExistence type="predicted"/>
<reference evidence="1" key="1">
    <citation type="journal article" date="2021" name="bioRxiv">
        <title>Whole Genome Assembly and Annotation of Northern Wild Rice, Zizania palustris L., Supports a Whole Genome Duplication in the Zizania Genus.</title>
        <authorList>
            <person name="Haas M."/>
            <person name="Kono T."/>
            <person name="Macchietto M."/>
            <person name="Millas R."/>
            <person name="McGilp L."/>
            <person name="Shao M."/>
            <person name="Duquette J."/>
            <person name="Hirsch C.N."/>
            <person name="Kimball J."/>
        </authorList>
    </citation>
    <scope>NUCLEOTIDE SEQUENCE</scope>
    <source>
        <tissue evidence="1">Fresh leaf tissue</tissue>
    </source>
</reference>